<sequence length="240" mass="26631">MNPQKLSAFLASRHTTRDFLPKAVPAAIIDEIIADGLTSPSWSNTRPIMVAVATKDVRDRISKEYLARWEIVAPIRSSRWGQFKLLFTRRGLPTSNAIVANPYVKELMPRAQRVGAELFGHMGIDRKDRVARDAAWARNYEFFGAPVELFIFTHTSLGKFSANDAGLFVMNLMLSAHARGLGTCAQGAVSAYDDIVRAEFDIPPGYQLLYGISLGYPSKNTVNDFAAARLKPADIKLKTR</sequence>
<dbReference type="Pfam" id="PF00881">
    <property type="entry name" value="Nitroreductase"/>
    <property type="match status" value="1"/>
</dbReference>
<keyword evidence="3" id="KW-0560">Oxidoreductase</keyword>
<dbReference type="CDD" id="cd02136">
    <property type="entry name" value="PnbA_NfnB-like"/>
    <property type="match status" value="1"/>
</dbReference>
<gene>
    <name evidence="5" type="ORF">UFOPK1433_00390</name>
</gene>
<protein>
    <submittedName>
        <fullName evidence="5">Unannotated protein</fullName>
    </submittedName>
</protein>
<dbReference type="SUPFAM" id="SSF55469">
    <property type="entry name" value="FMN-dependent nitroreductase-like"/>
    <property type="match status" value="1"/>
</dbReference>
<evidence type="ECO:0000256" key="1">
    <source>
        <dbReference type="ARBA" id="ARBA00022630"/>
    </source>
</evidence>
<evidence type="ECO:0000256" key="3">
    <source>
        <dbReference type="ARBA" id="ARBA00023002"/>
    </source>
</evidence>
<proteinExistence type="predicted"/>
<organism evidence="5">
    <name type="scientific">freshwater metagenome</name>
    <dbReference type="NCBI Taxonomy" id="449393"/>
    <lineage>
        <taxon>unclassified sequences</taxon>
        <taxon>metagenomes</taxon>
        <taxon>ecological metagenomes</taxon>
    </lineage>
</organism>
<dbReference type="InterPro" id="IPR050627">
    <property type="entry name" value="Nitroreductase/BluB"/>
</dbReference>
<dbReference type="PANTHER" id="PTHR23026:SF90">
    <property type="entry name" value="IODOTYROSINE DEIODINASE 1"/>
    <property type="match status" value="1"/>
</dbReference>
<feature type="domain" description="Nitroreductase" evidence="4">
    <location>
        <begin position="11"/>
        <end position="216"/>
    </location>
</feature>
<keyword evidence="1" id="KW-0285">Flavoprotein</keyword>
<evidence type="ECO:0000259" key="4">
    <source>
        <dbReference type="Pfam" id="PF00881"/>
    </source>
</evidence>
<dbReference type="GO" id="GO:0016491">
    <property type="term" value="F:oxidoreductase activity"/>
    <property type="evidence" value="ECO:0007669"/>
    <property type="project" value="UniProtKB-KW"/>
</dbReference>
<dbReference type="EMBL" id="CAEZSN010000031">
    <property type="protein sequence ID" value="CAB4538858.1"/>
    <property type="molecule type" value="Genomic_DNA"/>
</dbReference>
<evidence type="ECO:0000256" key="2">
    <source>
        <dbReference type="ARBA" id="ARBA00022643"/>
    </source>
</evidence>
<keyword evidence="2" id="KW-0288">FMN</keyword>
<name>A0A6J6BKZ1_9ZZZZ</name>
<accession>A0A6J6BKZ1</accession>
<dbReference type="AlphaFoldDB" id="A0A6J6BKZ1"/>
<dbReference type="Gene3D" id="3.40.109.10">
    <property type="entry name" value="NADH Oxidase"/>
    <property type="match status" value="1"/>
</dbReference>
<reference evidence="5" key="1">
    <citation type="submission" date="2020-05" db="EMBL/GenBank/DDBJ databases">
        <authorList>
            <person name="Chiriac C."/>
            <person name="Salcher M."/>
            <person name="Ghai R."/>
            <person name="Kavagutti S V."/>
        </authorList>
    </citation>
    <scope>NUCLEOTIDE SEQUENCE</scope>
</reference>
<dbReference type="InterPro" id="IPR029479">
    <property type="entry name" value="Nitroreductase"/>
</dbReference>
<dbReference type="InterPro" id="IPR000415">
    <property type="entry name" value="Nitroreductase-like"/>
</dbReference>
<dbReference type="PANTHER" id="PTHR23026">
    <property type="entry name" value="NADPH NITROREDUCTASE"/>
    <property type="match status" value="1"/>
</dbReference>
<evidence type="ECO:0000313" key="5">
    <source>
        <dbReference type="EMBL" id="CAB4538858.1"/>
    </source>
</evidence>